<comment type="caution">
    <text evidence="2">The sequence shown here is derived from an EMBL/GenBank/DDBJ whole genome shotgun (WGS) entry which is preliminary data.</text>
</comment>
<dbReference type="Gene3D" id="3.40.50.720">
    <property type="entry name" value="NAD(P)-binding Rossmann-like Domain"/>
    <property type="match status" value="1"/>
</dbReference>
<dbReference type="AlphaFoldDB" id="A0A9X9X2I8"/>
<feature type="non-terminal residue" evidence="2">
    <location>
        <position position="104"/>
    </location>
</feature>
<dbReference type="SUPFAM" id="SSF51735">
    <property type="entry name" value="NAD(P)-binding Rossmann-fold domains"/>
    <property type="match status" value="1"/>
</dbReference>
<proteinExistence type="predicted"/>
<evidence type="ECO:0000313" key="2">
    <source>
        <dbReference type="EMBL" id="MBR0673617.1"/>
    </source>
</evidence>
<dbReference type="RefSeq" id="WP_211864019.1">
    <property type="nucleotide sequence ID" value="NZ_JAAEDM010000079.1"/>
</dbReference>
<sequence length="104" mass="10056">MRIAILGAGAIGPASAALAVSRGHDAVLWSPSGAGTRGLDGALHAEGVLEGAFPVAVATTLDDAFAGADAALLAVPTYALPALLPRIAAAIPRALPLLIAPAAS</sequence>
<dbReference type="InterPro" id="IPR011128">
    <property type="entry name" value="G3P_DH_NAD-dep_N"/>
</dbReference>
<protein>
    <submittedName>
        <fullName evidence="2">NAD(P)-binding domain-containing protein</fullName>
    </submittedName>
</protein>
<dbReference type="GO" id="GO:0046168">
    <property type="term" value="P:glycerol-3-phosphate catabolic process"/>
    <property type="evidence" value="ECO:0007669"/>
    <property type="project" value="InterPro"/>
</dbReference>
<dbReference type="GO" id="GO:0051287">
    <property type="term" value="F:NAD binding"/>
    <property type="evidence" value="ECO:0007669"/>
    <property type="project" value="InterPro"/>
</dbReference>
<dbReference type="Proteomes" id="UP001138751">
    <property type="component" value="Unassembled WGS sequence"/>
</dbReference>
<evidence type="ECO:0000313" key="3">
    <source>
        <dbReference type="Proteomes" id="UP001138751"/>
    </source>
</evidence>
<dbReference type="Pfam" id="PF01210">
    <property type="entry name" value="NAD_Gly3P_dh_N"/>
    <property type="match status" value="1"/>
</dbReference>
<dbReference type="InterPro" id="IPR036291">
    <property type="entry name" value="NAD(P)-bd_dom_sf"/>
</dbReference>
<keyword evidence="3" id="KW-1185">Reference proteome</keyword>
<feature type="domain" description="Glycerol-3-phosphate dehydrogenase NAD-dependent N-terminal" evidence="1">
    <location>
        <begin position="3"/>
        <end position="97"/>
    </location>
</feature>
<organism evidence="2 3">
    <name type="scientific">Neoroseomonas soli</name>
    <dbReference type="NCBI Taxonomy" id="1081025"/>
    <lineage>
        <taxon>Bacteria</taxon>
        <taxon>Pseudomonadati</taxon>
        <taxon>Pseudomonadota</taxon>
        <taxon>Alphaproteobacteria</taxon>
        <taxon>Acetobacterales</taxon>
        <taxon>Acetobacteraceae</taxon>
        <taxon>Neoroseomonas</taxon>
    </lineage>
</organism>
<dbReference type="EMBL" id="JAAEDM010000079">
    <property type="protein sequence ID" value="MBR0673617.1"/>
    <property type="molecule type" value="Genomic_DNA"/>
</dbReference>
<name>A0A9X9X2I8_9PROT</name>
<gene>
    <name evidence="2" type="ORF">GXW76_20765</name>
</gene>
<reference evidence="2" key="2">
    <citation type="journal article" date="2021" name="Syst. Appl. Microbiol.">
        <title>Roseomonas hellenica sp. nov., isolated from roots of wild-growing Alkanna tinctoria.</title>
        <authorList>
            <person name="Rat A."/>
            <person name="Naranjo H.D."/>
            <person name="Lebbe L."/>
            <person name="Cnockaert M."/>
            <person name="Krigas N."/>
            <person name="Grigoriadou K."/>
            <person name="Maloupa E."/>
            <person name="Willems A."/>
        </authorList>
    </citation>
    <scope>NUCLEOTIDE SEQUENCE</scope>
    <source>
        <strain evidence="2">LMG 31231</strain>
    </source>
</reference>
<accession>A0A9X9X2I8</accession>
<reference evidence="2" key="1">
    <citation type="submission" date="2020-01" db="EMBL/GenBank/DDBJ databases">
        <authorList>
            <person name="Rat A."/>
        </authorList>
    </citation>
    <scope>NUCLEOTIDE SEQUENCE</scope>
    <source>
        <strain evidence="2">LMG 31231</strain>
    </source>
</reference>
<dbReference type="GO" id="GO:0016616">
    <property type="term" value="F:oxidoreductase activity, acting on the CH-OH group of donors, NAD or NADP as acceptor"/>
    <property type="evidence" value="ECO:0007669"/>
    <property type="project" value="InterPro"/>
</dbReference>
<evidence type="ECO:0000259" key="1">
    <source>
        <dbReference type="Pfam" id="PF01210"/>
    </source>
</evidence>